<evidence type="ECO:0000256" key="2">
    <source>
        <dbReference type="ARBA" id="ARBA00023125"/>
    </source>
</evidence>
<dbReference type="InterPro" id="IPR011711">
    <property type="entry name" value="GntR_C"/>
</dbReference>
<dbReference type="KEGG" id="rain:Rai3103_12505"/>
<evidence type="ECO:0000313" key="6">
    <source>
        <dbReference type="Proteomes" id="UP000386847"/>
    </source>
</evidence>
<dbReference type="AlphaFoldDB" id="A0A5Q2FJ67"/>
<gene>
    <name evidence="5" type="ORF">Rai3103_12505</name>
</gene>
<sequence>MTVSRGDDVTEGSRAYEVVLNHIEEAILGGSLVIGQQLPPERDLATQLGVSRAAVREAIHALVAQGVLSASVGPRGGTRVAAFRTEALKKVLRLQVALADFPVEDVTEVRIALERTTIAAACRDITEEHLEELRDILDEMAVAQDPDTFNDLDTRFHVAIANTGRNTLATDMTIAIRESLRRPIVTAEKNMRDWPAFRRATMADHQEVYEALLARDQKRAATAMESHIRAAYAILPIEPQAQPQS</sequence>
<dbReference type="PROSITE" id="PS50949">
    <property type="entry name" value="HTH_GNTR"/>
    <property type="match status" value="1"/>
</dbReference>
<keyword evidence="3" id="KW-0804">Transcription</keyword>
<dbReference type="SMART" id="SM00895">
    <property type="entry name" value="FCD"/>
    <property type="match status" value="1"/>
</dbReference>
<dbReference type="GO" id="GO:0003700">
    <property type="term" value="F:DNA-binding transcription factor activity"/>
    <property type="evidence" value="ECO:0007669"/>
    <property type="project" value="InterPro"/>
</dbReference>
<name>A0A5Q2FJ67_9ACTN</name>
<protein>
    <submittedName>
        <fullName evidence="5">FCD domain-containing protein</fullName>
    </submittedName>
</protein>
<dbReference type="EMBL" id="CP045725">
    <property type="protein sequence ID" value="QGF24346.1"/>
    <property type="molecule type" value="Genomic_DNA"/>
</dbReference>
<dbReference type="SUPFAM" id="SSF48008">
    <property type="entry name" value="GntR ligand-binding domain-like"/>
    <property type="match status" value="1"/>
</dbReference>
<proteinExistence type="predicted"/>
<evidence type="ECO:0000256" key="1">
    <source>
        <dbReference type="ARBA" id="ARBA00023015"/>
    </source>
</evidence>
<dbReference type="PANTHER" id="PTHR43537">
    <property type="entry name" value="TRANSCRIPTIONAL REGULATOR, GNTR FAMILY"/>
    <property type="match status" value="1"/>
</dbReference>
<dbReference type="SMART" id="SM00345">
    <property type="entry name" value="HTH_GNTR"/>
    <property type="match status" value="1"/>
</dbReference>
<dbReference type="InterPro" id="IPR008920">
    <property type="entry name" value="TF_FadR/GntR_C"/>
</dbReference>
<dbReference type="GO" id="GO:0003677">
    <property type="term" value="F:DNA binding"/>
    <property type="evidence" value="ECO:0007669"/>
    <property type="project" value="UniProtKB-KW"/>
</dbReference>
<dbReference type="PRINTS" id="PR00035">
    <property type="entry name" value="HTHGNTR"/>
</dbReference>
<dbReference type="CDD" id="cd07377">
    <property type="entry name" value="WHTH_GntR"/>
    <property type="match status" value="1"/>
</dbReference>
<dbReference type="SUPFAM" id="SSF46785">
    <property type="entry name" value="Winged helix' DNA-binding domain"/>
    <property type="match status" value="1"/>
</dbReference>
<dbReference type="InterPro" id="IPR000524">
    <property type="entry name" value="Tscrpt_reg_HTH_GntR"/>
</dbReference>
<keyword evidence="6" id="KW-1185">Reference proteome</keyword>
<reference evidence="5 6" key="1">
    <citation type="submission" date="2019-10" db="EMBL/GenBank/DDBJ databases">
        <title>Genomic analysis of Raineyella sp. CBA3103.</title>
        <authorList>
            <person name="Roh S.W."/>
        </authorList>
    </citation>
    <scope>NUCLEOTIDE SEQUENCE [LARGE SCALE GENOMIC DNA]</scope>
    <source>
        <strain evidence="5 6">CBA3103</strain>
    </source>
</reference>
<dbReference type="InterPro" id="IPR036390">
    <property type="entry name" value="WH_DNA-bd_sf"/>
</dbReference>
<dbReference type="Pfam" id="PF00392">
    <property type="entry name" value="GntR"/>
    <property type="match status" value="1"/>
</dbReference>
<accession>A0A5Q2FJ67</accession>
<dbReference type="Pfam" id="PF07729">
    <property type="entry name" value="FCD"/>
    <property type="match status" value="1"/>
</dbReference>
<keyword evidence="2" id="KW-0238">DNA-binding</keyword>
<keyword evidence="1" id="KW-0805">Transcription regulation</keyword>
<organism evidence="5 6">
    <name type="scientific">Raineyella fluvialis</name>
    <dbReference type="NCBI Taxonomy" id="2662261"/>
    <lineage>
        <taxon>Bacteria</taxon>
        <taxon>Bacillati</taxon>
        <taxon>Actinomycetota</taxon>
        <taxon>Actinomycetes</taxon>
        <taxon>Propionibacteriales</taxon>
        <taxon>Propionibacteriaceae</taxon>
        <taxon>Raineyella</taxon>
    </lineage>
</organism>
<evidence type="ECO:0000313" key="5">
    <source>
        <dbReference type="EMBL" id="QGF24346.1"/>
    </source>
</evidence>
<dbReference type="RefSeq" id="WP_153572875.1">
    <property type="nucleotide sequence ID" value="NZ_CP045725.1"/>
</dbReference>
<dbReference type="Gene3D" id="1.10.10.10">
    <property type="entry name" value="Winged helix-like DNA-binding domain superfamily/Winged helix DNA-binding domain"/>
    <property type="match status" value="1"/>
</dbReference>
<evidence type="ECO:0000256" key="3">
    <source>
        <dbReference type="ARBA" id="ARBA00023163"/>
    </source>
</evidence>
<evidence type="ECO:0000259" key="4">
    <source>
        <dbReference type="PROSITE" id="PS50949"/>
    </source>
</evidence>
<dbReference type="Gene3D" id="1.20.120.530">
    <property type="entry name" value="GntR ligand-binding domain-like"/>
    <property type="match status" value="1"/>
</dbReference>
<dbReference type="PANTHER" id="PTHR43537:SF5">
    <property type="entry name" value="UXU OPERON TRANSCRIPTIONAL REGULATOR"/>
    <property type="match status" value="1"/>
</dbReference>
<dbReference type="InterPro" id="IPR036388">
    <property type="entry name" value="WH-like_DNA-bd_sf"/>
</dbReference>
<dbReference type="Proteomes" id="UP000386847">
    <property type="component" value="Chromosome"/>
</dbReference>
<feature type="domain" description="HTH gntR-type" evidence="4">
    <location>
        <begin position="13"/>
        <end position="83"/>
    </location>
</feature>